<dbReference type="AlphaFoldDB" id="A0A8H8REB5"/>
<dbReference type="InterPro" id="IPR036291">
    <property type="entry name" value="NAD(P)-bd_dom_sf"/>
</dbReference>
<dbReference type="InterPro" id="IPR013968">
    <property type="entry name" value="PKS_KR"/>
</dbReference>
<dbReference type="PANTHER" id="PTHR43775:SF18">
    <property type="entry name" value="ENZYME, PUTATIVE (JCVI)-RELATED"/>
    <property type="match status" value="1"/>
</dbReference>
<sequence length="158" mass="17410">MTVEQYHAALECKLRGTCNLHHISIEVASNLVFFTLLSSIGGIYGNPGQGDYAAGNAFLDAFASYRQSLGLAACSVDLGVVEDVGYMMEYDDLQSRYDSTIWHGIDERLLRKIFAFSIQQQHTPPIDIQSASQIITGIRLPQPEDSPLLRDANLQACV</sequence>
<proteinExistence type="predicted"/>
<comment type="caution">
    <text evidence="2">The sequence shown here is derived from an EMBL/GenBank/DDBJ whole genome shotgun (WGS) entry which is preliminary data.</text>
</comment>
<dbReference type="GO" id="GO:0004312">
    <property type="term" value="F:fatty acid synthase activity"/>
    <property type="evidence" value="ECO:0007669"/>
    <property type="project" value="TreeGrafter"/>
</dbReference>
<keyword evidence="3" id="KW-1185">Reference proteome</keyword>
<dbReference type="OrthoDB" id="329835at2759"/>
<dbReference type="GO" id="GO:0006633">
    <property type="term" value="P:fatty acid biosynthetic process"/>
    <property type="evidence" value="ECO:0007669"/>
    <property type="project" value="TreeGrafter"/>
</dbReference>
<dbReference type="Proteomes" id="UP000462212">
    <property type="component" value="Unassembled WGS sequence"/>
</dbReference>
<reference evidence="2 3" key="1">
    <citation type="submission" date="2018-05" db="EMBL/GenBank/DDBJ databases">
        <title>Genome sequencing and assembly of the regulated plant pathogen Lachnellula willkommii and related sister species for the development of diagnostic species identification markers.</title>
        <authorList>
            <person name="Giroux E."/>
            <person name="Bilodeau G."/>
        </authorList>
    </citation>
    <scope>NUCLEOTIDE SEQUENCE [LARGE SCALE GENOMIC DNA]</scope>
    <source>
        <strain evidence="2 3">CBS 197.66</strain>
    </source>
</reference>
<evidence type="ECO:0000313" key="3">
    <source>
        <dbReference type="Proteomes" id="UP000462212"/>
    </source>
</evidence>
<dbReference type="Pfam" id="PF08659">
    <property type="entry name" value="KR"/>
    <property type="match status" value="1"/>
</dbReference>
<dbReference type="InterPro" id="IPR050091">
    <property type="entry name" value="PKS_NRPS_Biosynth_Enz"/>
</dbReference>
<feature type="domain" description="Ketoreductase (KR)" evidence="1">
    <location>
        <begin position="1"/>
        <end position="82"/>
    </location>
</feature>
<protein>
    <submittedName>
        <fullName evidence="2">Fumagillin dodecapentaenoate synthase</fullName>
    </submittedName>
</protein>
<dbReference type="Gene3D" id="3.40.50.720">
    <property type="entry name" value="NAD(P)-binding Rossmann-like Domain"/>
    <property type="match status" value="1"/>
</dbReference>
<evidence type="ECO:0000313" key="2">
    <source>
        <dbReference type="EMBL" id="TVY33337.1"/>
    </source>
</evidence>
<dbReference type="SUPFAM" id="SSF51735">
    <property type="entry name" value="NAD(P)-binding Rossmann-fold domains"/>
    <property type="match status" value="1"/>
</dbReference>
<name>A0A8H8REB5_9HELO</name>
<organism evidence="2 3">
    <name type="scientific">Lachnellula subtilissima</name>
    <dbReference type="NCBI Taxonomy" id="602034"/>
    <lineage>
        <taxon>Eukaryota</taxon>
        <taxon>Fungi</taxon>
        <taxon>Dikarya</taxon>
        <taxon>Ascomycota</taxon>
        <taxon>Pezizomycotina</taxon>
        <taxon>Leotiomycetes</taxon>
        <taxon>Helotiales</taxon>
        <taxon>Lachnaceae</taxon>
        <taxon>Lachnellula</taxon>
    </lineage>
</organism>
<dbReference type="GO" id="GO:0044550">
    <property type="term" value="P:secondary metabolite biosynthetic process"/>
    <property type="evidence" value="ECO:0007669"/>
    <property type="project" value="TreeGrafter"/>
</dbReference>
<dbReference type="PANTHER" id="PTHR43775">
    <property type="entry name" value="FATTY ACID SYNTHASE"/>
    <property type="match status" value="1"/>
</dbReference>
<gene>
    <name evidence="2" type="primary">af370_1</name>
    <name evidence="2" type="ORF">LSUB1_G007093</name>
</gene>
<dbReference type="EMBL" id="QGMJ01000820">
    <property type="protein sequence ID" value="TVY33337.1"/>
    <property type="molecule type" value="Genomic_DNA"/>
</dbReference>
<accession>A0A8H8REB5</accession>
<evidence type="ECO:0000259" key="1">
    <source>
        <dbReference type="Pfam" id="PF08659"/>
    </source>
</evidence>